<comment type="function">
    <text evidence="1">Catalyzes the phosphorylation of riboflavin to FMN followed by the adenylation of FMN to FAD.</text>
</comment>
<dbReference type="NCBIfam" id="NF004159">
    <property type="entry name" value="PRK05627.1-2"/>
    <property type="match status" value="1"/>
</dbReference>
<dbReference type="Pfam" id="PF06574">
    <property type="entry name" value="FAD_syn"/>
    <property type="match status" value="1"/>
</dbReference>
<reference evidence="17 18" key="1">
    <citation type="journal article" date="2011" name="Curr. Microbiol.">
        <title>Luteibacter jiangsuensis sp. nov.: a methamidophos-degrading bacterium isolated from a methamidophos-manufacturing factory.</title>
        <authorList>
            <person name="Wang L."/>
            <person name="Wang G.L."/>
            <person name="Li S.P."/>
            <person name="Jiang J.D."/>
        </authorList>
    </citation>
    <scope>NUCLEOTIDE SEQUENCE [LARGE SCALE GENOMIC DNA]</scope>
    <source>
        <strain evidence="17 18">CGMCC 1.10133</strain>
    </source>
</reference>
<dbReference type="PANTHER" id="PTHR22749">
    <property type="entry name" value="RIBOFLAVIN KINASE/FMN ADENYLYLTRANSFERASE"/>
    <property type="match status" value="1"/>
</dbReference>
<name>A0ABX0QBW7_9GAMM</name>
<dbReference type="Pfam" id="PF01687">
    <property type="entry name" value="Flavokinase"/>
    <property type="match status" value="1"/>
</dbReference>
<evidence type="ECO:0000256" key="12">
    <source>
        <dbReference type="ARBA" id="ARBA00023268"/>
    </source>
</evidence>
<dbReference type="PANTHER" id="PTHR22749:SF6">
    <property type="entry name" value="RIBOFLAVIN KINASE"/>
    <property type="match status" value="1"/>
</dbReference>
<dbReference type="InterPro" id="IPR014729">
    <property type="entry name" value="Rossmann-like_a/b/a_fold"/>
</dbReference>
<keyword evidence="12" id="KW-0511">Multifunctional enzyme</keyword>
<evidence type="ECO:0000256" key="15">
    <source>
        <dbReference type="PIRNR" id="PIRNR004491"/>
    </source>
</evidence>
<evidence type="ECO:0000256" key="3">
    <source>
        <dbReference type="ARBA" id="ARBA00005201"/>
    </source>
</evidence>
<dbReference type="PIRSF" id="PIRSF004491">
    <property type="entry name" value="FAD_Synth"/>
    <property type="match status" value="1"/>
</dbReference>
<keyword evidence="6 15" id="KW-0808">Transferase</keyword>
<keyword evidence="9 15" id="KW-0418">Kinase</keyword>
<comment type="pathway">
    <text evidence="3 15">Cofactor biosynthesis; FMN biosynthesis; FMN from riboflavin (ATP route): step 1/1.</text>
</comment>
<dbReference type="InterPro" id="IPR023465">
    <property type="entry name" value="Riboflavin_kinase_dom_sf"/>
</dbReference>
<dbReference type="EMBL" id="JAAQQR010000009">
    <property type="protein sequence ID" value="NID06448.1"/>
    <property type="molecule type" value="Genomic_DNA"/>
</dbReference>
<dbReference type="InterPro" id="IPR015864">
    <property type="entry name" value="FAD_synthase"/>
</dbReference>
<dbReference type="Gene3D" id="2.40.30.30">
    <property type="entry name" value="Riboflavin kinase-like"/>
    <property type="match status" value="1"/>
</dbReference>
<dbReference type="SUPFAM" id="SSF52374">
    <property type="entry name" value="Nucleotidylyl transferase"/>
    <property type="match status" value="1"/>
</dbReference>
<comment type="catalytic activity">
    <reaction evidence="13 15">
        <text>riboflavin + ATP = FMN + ADP + H(+)</text>
        <dbReference type="Rhea" id="RHEA:14357"/>
        <dbReference type="ChEBI" id="CHEBI:15378"/>
        <dbReference type="ChEBI" id="CHEBI:30616"/>
        <dbReference type="ChEBI" id="CHEBI:57986"/>
        <dbReference type="ChEBI" id="CHEBI:58210"/>
        <dbReference type="ChEBI" id="CHEBI:456216"/>
        <dbReference type="EC" id="2.7.1.26"/>
    </reaction>
</comment>
<evidence type="ECO:0000256" key="5">
    <source>
        <dbReference type="ARBA" id="ARBA00022643"/>
    </source>
</evidence>
<evidence type="ECO:0000256" key="11">
    <source>
        <dbReference type="ARBA" id="ARBA00022840"/>
    </source>
</evidence>
<comment type="pathway">
    <text evidence="2 15">Cofactor biosynthesis; FAD biosynthesis; FAD from FMN: step 1/1.</text>
</comment>
<evidence type="ECO:0000256" key="7">
    <source>
        <dbReference type="ARBA" id="ARBA00022695"/>
    </source>
</evidence>
<protein>
    <recommendedName>
        <fullName evidence="15">Riboflavin biosynthesis protein</fullName>
    </recommendedName>
    <domain>
        <recommendedName>
            <fullName evidence="15">Riboflavin kinase</fullName>
            <ecNumber evidence="15">2.7.1.26</ecNumber>
        </recommendedName>
        <alternativeName>
            <fullName evidence="15">Flavokinase</fullName>
        </alternativeName>
    </domain>
    <domain>
        <recommendedName>
            <fullName evidence="15">FMN adenylyltransferase</fullName>
            <ecNumber evidence="15">2.7.7.2</ecNumber>
        </recommendedName>
        <alternativeName>
            <fullName evidence="15">FAD pyrophosphorylase</fullName>
        </alternativeName>
        <alternativeName>
            <fullName evidence="15">FAD synthase</fullName>
        </alternativeName>
    </domain>
</protein>
<keyword evidence="4 15" id="KW-0285">Flavoprotein</keyword>
<evidence type="ECO:0000256" key="4">
    <source>
        <dbReference type="ARBA" id="ARBA00022630"/>
    </source>
</evidence>
<evidence type="ECO:0000256" key="10">
    <source>
        <dbReference type="ARBA" id="ARBA00022827"/>
    </source>
</evidence>
<dbReference type="NCBIfam" id="NF004160">
    <property type="entry name" value="PRK05627.1-3"/>
    <property type="match status" value="1"/>
</dbReference>
<organism evidence="17 18">
    <name type="scientific">Luteibacter jiangsuensis</name>
    <dbReference type="NCBI Taxonomy" id="637577"/>
    <lineage>
        <taxon>Bacteria</taxon>
        <taxon>Pseudomonadati</taxon>
        <taxon>Pseudomonadota</taxon>
        <taxon>Gammaproteobacteria</taxon>
        <taxon>Lysobacterales</taxon>
        <taxon>Rhodanobacteraceae</taxon>
        <taxon>Luteibacter</taxon>
    </lineage>
</organism>
<dbReference type="InterPro" id="IPR023468">
    <property type="entry name" value="Riboflavin_kinase"/>
</dbReference>
<evidence type="ECO:0000256" key="14">
    <source>
        <dbReference type="ARBA" id="ARBA00049494"/>
    </source>
</evidence>
<sequence length="331" mass="36266">MTLRLHRDVDGPCLTPVGSIIAIGAFDGLHLGHQAILSEVRRRAEAAGLVPAVISFDPLPRAYFSKEPVPRLSGMREKAEGMTAAGIRELLSLRFDRALTEMSAEDFVRKVIVGRMAAREVWVGEDFRFGHRRGGDFALLQAMGPELGFTAHAVPPVIVDGERVSSSRVRTLLAEGDFAGATRLLGRPFVIDGHVERGKQLGRTLGYPTANVHLGDRVSPILGIFAVRIGIGDGPCSWPGVASLGFRPTVNEVREPLLEAHLFDFSGDLYGQRIGVEFVRKLRDEEKFDGLDALTAQMRQDEVAARQALGMNPILVEYPQEQRAPFHGSER</sequence>
<keyword evidence="8 15" id="KW-0547">Nucleotide-binding</keyword>
<accession>A0ABX0QBW7</accession>
<proteinExistence type="inferred from homology"/>
<keyword evidence="18" id="KW-1185">Reference proteome</keyword>
<dbReference type="NCBIfam" id="NF004163">
    <property type="entry name" value="PRK05627.1-6"/>
    <property type="match status" value="1"/>
</dbReference>
<feature type="domain" description="Riboflavin kinase" evidence="16">
    <location>
        <begin position="184"/>
        <end position="310"/>
    </location>
</feature>
<dbReference type="GO" id="GO:0008531">
    <property type="term" value="F:riboflavin kinase activity"/>
    <property type="evidence" value="ECO:0007669"/>
    <property type="project" value="UniProtKB-EC"/>
</dbReference>
<dbReference type="InterPro" id="IPR015865">
    <property type="entry name" value="Riboflavin_kinase_bac/euk"/>
</dbReference>
<evidence type="ECO:0000313" key="17">
    <source>
        <dbReference type="EMBL" id="NID06448.1"/>
    </source>
</evidence>
<keyword evidence="7 15" id="KW-0548">Nucleotidyltransferase</keyword>
<dbReference type="Proteomes" id="UP001429601">
    <property type="component" value="Unassembled WGS sequence"/>
</dbReference>
<keyword evidence="5 15" id="KW-0288">FMN</keyword>
<dbReference type="EC" id="2.7.7.2" evidence="15"/>
<dbReference type="SMART" id="SM00904">
    <property type="entry name" value="Flavokinase"/>
    <property type="match status" value="1"/>
</dbReference>
<dbReference type="SUPFAM" id="SSF82114">
    <property type="entry name" value="Riboflavin kinase-like"/>
    <property type="match status" value="1"/>
</dbReference>
<dbReference type="NCBIfam" id="TIGR00083">
    <property type="entry name" value="ribF"/>
    <property type="match status" value="1"/>
</dbReference>
<evidence type="ECO:0000256" key="9">
    <source>
        <dbReference type="ARBA" id="ARBA00022777"/>
    </source>
</evidence>
<evidence type="ECO:0000256" key="13">
    <source>
        <dbReference type="ARBA" id="ARBA00047880"/>
    </source>
</evidence>
<evidence type="ECO:0000313" key="18">
    <source>
        <dbReference type="Proteomes" id="UP001429601"/>
    </source>
</evidence>
<gene>
    <name evidence="17" type="ORF">HBF26_16255</name>
</gene>
<dbReference type="InterPro" id="IPR002606">
    <property type="entry name" value="Riboflavin_kinase_bac"/>
</dbReference>
<evidence type="ECO:0000256" key="1">
    <source>
        <dbReference type="ARBA" id="ARBA00002121"/>
    </source>
</evidence>
<evidence type="ECO:0000259" key="16">
    <source>
        <dbReference type="SMART" id="SM00904"/>
    </source>
</evidence>
<dbReference type="Gene3D" id="3.40.50.620">
    <property type="entry name" value="HUPs"/>
    <property type="match status" value="1"/>
</dbReference>
<keyword evidence="10 15" id="KW-0274">FAD</keyword>
<keyword evidence="11 15" id="KW-0067">ATP-binding</keyword>
<dbReference type="RefSeq" id="WP_167128876.1">
    <property type="nucleotide sequence ID" value="NZ_JAAQQR010000009.1"/>
</dbReference>
<comment type="catalytic activity">
    <reaction evidence="14 15">
        <text>FMN + ATP + H(+) = FAD + diphosphate</text>
        <dbReference type="Rhea" id="RHEA:17237"/>
        <dbReference type="ChEBI" id="CHEBI:15378"/>
        <dbReference type="ChEBI" id="CHEBI:30616"/>
        <dbReference type="ChEBI" id="CHEBI:33019"/>
        <dbReference type="ChEBI" id="CHEBI:57692"/>
        <dbReference type="ChEBI" id="CHEBI:58210"/>
        <dbReference type="EC" id="2.7.7.2"/>
    </reaction>
</comment>
<comment type="similarity">
    <text evidence="15">Belongs to the ribF family.</text>
</comment>
<dbReference type="CDD" id="cd02064">
    <property type="entry name" value="FAD_synthetase_N"/>
    <property type="match status" value="1"/>
</dbReference>
<comment type="caution">
    <text evidence="17">The sequence shown here is derived from an EMBL/GenBank/DDBJ whole genome shotgun (WGS) entry which is preliminary data.</text>
</comment>
<dbReference type="GO" id="GO:0003919">
    <property type="term" value="F:FMN adenylyltransferase activity"/>
    <property type="evidence" value="ECO:0007669"/>
    <property type="project" value="UniProtKB-EC"/>
</dbReference>
<evidence type="ECO:0000256" key="6">
    <source>
        <dbReference type="ARBA" id="ARBA00022679"/>
    </source>
</evidence>
<evidence type="ECO:0000256" key="2">
    <source>
        <dbReference type="ARBA" id="ARBA00004726"/>
    </source>
</evidence>
<evidence type="ECO:0000256" key="8">
    <source>
        <dbReference type="ARBA" id="ARBA00022741"/>
    </source>
</evidence>
<dbReference type="EC" id="2.7.1.26" evidence="15"/>